<keyword evidence="3" id="KW-0813">Transport</keyword>
<feature type="transmembrane region" description="Helical" evidence="11">
    <location>
        <begin position="291"/>
        <end position="310"/>
    </location>
</feature>
<dbReference type="SUPFAM" id="SSF52540">
    <property type="entry name" value="P-loop containing nucleoside triphosphate hydrolases"/>
    <property type="match status" value="2"/>
</dbReference>
<reference evidence="14 15" key="1">
    <citation type="journal article" date="2016" name="BMC Genomics">
        <title>Genome sequencing and secondary metabolism of the postharvest pathogen Penicillium griseofulvum.</title>
        <authorList>
            <person name="Banani H."/>
            <person name="Marcet-Houben M."/>
            <person name="Ballester A.R."/>
            <person name="Abbruscato P."/>
            <person name="Gonzalez-Candelas L."/>
            <person name="Gabaldon T."/>
            <person name="Spadaro D."/>
        </authorList>
    </citation>
    <scope>NUCLEOTIDE SEQUENCE [LARGE SCALE GENOMIC DNA]</scope>
    <source>
        <strain evidence="14 15">PG3</strain>
    </source>
</reference>
<feature type="domain" description="ABC transporter" evidence="12">
    <location>
        <begin position="358"/>
        <end position="582"/>
    </location>
</feature>
<comment type="caution">
    <text evidence="14">The sequence shown here is derived from an EMBL/GenBank/DDBJ whole genome shotgun (WGS) entry which is preliminary data.</text>
</comment>
<dbReference type="CDD" id="cd18579">
    <property type="entry name" value="ABC_6TM_ABCC_D1"/>
    <property type="match status" value="1"/>
</dbReference>
<comment type="similarity">
    <text evidence="2">Belongs to the ABC transporter superfamily. ABCC family. Conjugate transporter (TC 3.A.1.208) subfamily.</text>
</comment>
<feature type="transmembrane region" description="Helical" evidence="11">
    <location>
        <begin position="170"/>
        <end position="191"/>
    </location>
</feature>
<dbReference type="AlphaFoldDB" id="A0A135LMY4"/>
<proteinExistence type="inferred from homology"/>
<feature type="transmembrane region" description="Helical" evidence="11">
    <location>
        <begin position="641"/>
        <end position="668"/>
    </location>
</feature>
<evidence type="ECO:0000256" key="3">
    <source>
        <dbReference type="ARBA" id="ARBA00022448"/>
    </source>
</evidence>
<evidence type="ECO:0000256" key="1">
    <source>
        <dbReference type="ARBA" id="ARBA00004651"/>
    </source>
</evidence>
<feature type="transmembrane region" description="Helical" evidence="11">
    <location>
        <begin position="739"/>
        <end position="760"/>
    </location>
</feature>
<dbReference type="InterPro" id="IPR027417">
    <property type="entry name" value="P-loop_NTPase"/>
</dbReference>
<dbReference type="Pfam" id="PF00664">
    <property type="entry name" value="ABC_membrane"/>
    <property type="match status" value="1"/>
</dbReference>
<evidence type="ECO:0000256" key="10">
    <source>
        <dbReference type="ARBA" id="ARBA00023180"/>
    </source>
</evidence>
<dbReference type="Proteomes" id="UP000070168">
    <property type="component" value="Unassembled WGS sequence"/>
</dbReference>
<feature type="transmembrane region" description="Helical" evidence="11">
    <location>
        <begin position="76"/>
        <end position="96"/>
    </location>
</feature>
<dbReference type="CDD" id="cd03244">
    <property type="entry name" value="ABCC_MRP_domain2"/>
    <property type="match status" value="1"/>
</dbReference>
<dbReference type="Gene3D" id="1.20.1560.10">
    <property type="entry name" value="ABC transporter type 1, transmembrane domain"/>
    <property type="match status" value="2"/>
</dbReference>
<evidence type="ECO:0000256" key="4">
    <source>
        <dbReference type="ARBA" id="ARBA00022475"/>
    </source>
</evidence>
<protein>
    <submittedName>
        <fullName evidence="14">ABC transporter, transmembrane domain, type 1</fullName>
    </submittedName>
</protein>
<dbReference type="FunFam" id="1.20.1560.10:FF:000066">
    <property type="entry name" value="ABC multidrug transporter (Eurofung)"/>
    <property type="match status" value="1"/>
</dbReference>
<dbReference type="FunFam" id="3.40.50.300:FF:002145">
    <property type="entry name" value="ABC transporter (MsbA subfamily)"/>
    <property type="match status" value="1"/>
</dbReference>
<feature type="transmembrane region" description="Helical" evidence="11">
    <location>
        <begin position="766"/>
        <end position="786"/>
    </location>
</feature>
<evidence type="ECO:0000313" key="15">
    <source>
        <dbReference type="Proteomes" id="UP000070168"/>
    </source>
</evidence>
<keyword evidence="5 11" id="KW-0812">Transmembrane</keyword>
<dbReference type="PANTHER" id="PTHR24223:SF404">
    <property type="entry name" value="ABC MULTIDRUG TRANSPORTER (EUROFUNG)-RELATED"/>
    <property type="match status" value="1"/>
</dbReference>
<dbReference type="Pfam" id="PF00005">
    <property type="entry name" value="ABC_tran"/>
    <property type="match status" value="2"/>
</dbReference>
<dbReference type="RefSeq" id="XP_040648859.1">
    <property type="nucleotide sequence ID" value="XM_040794004.1"/>
</dbReference>
<evidence type="ECO:0000259" key="12">
    <source>
        <dbReference type="PROSITE" id="PS50893"/>
    </source>
</evidence>
<gene>
    <name evidence="14" type="ORF">PGRI_062900</name>
</gene>
<dbReference type="InterPro" id="IPR044726">
    <property type="entry name" value="ABCC_6TM_D2"/>
</dbReference>
<feature type="transmembrane region" description="Helical" evidence="11">
    <location>
        <begin position="253"/>
        <end position="279"/>
    </location>
</feature>
<keyword evidence="8 11" id="KW-1133">Transmembrane helix</keyword>
<feature type="transmembrane region" description="Helical" evidence="11">
    <location>
        <begin position="850"/>
        <end position="871"/>
    </location>
</feature>
<evidence type="ECO:0000256" key="2">
    <source>
        <dbReference type="ARBA" id="ARBA00009726"/>
    </source>
</evidence>
<feature type="domain" description="ABC transmembrane type-1" evidence="13">
    <location>
        <begin position="50"/>
        <end position="317"/>
    </location>
</feature>
<dbReference type="GO" id="GO:0005886">
    <property type="term" value="C:plasma membrane"/>
    <property type="evidence" value="ECO:0007669"/>
    <property type="project" value="UniProtKB-SubCell"/>
</dbReference>
<dbReference type="CDD" id="cd18580">
    <property type="entry name" value="ABC_6TM_ABCC_D2"/>
    <property type="match status" value="1"/>
</dbReference>
<dbReference type="FunFam" id="1.20.1560.10:FF:000055">
    <property type="entry name" value="ABC multidrug transporter (Eurofung)"/>
    <property type="match status" value="1"/>
</dbReference>
<comment type="subcellular location">
    <subcellularLocation>
        <location evidence="1">Cell membrane</location>
        <topology evidence="1">Multi-pass membrane protein</topology>
    </subcellularLocation>
</comment>
<dbReference type="InterPro" id="IPR003593">
    <property type="entry name" value="AAA+_ATPase"/>
</dbReference>
<dbReference type="GO" id="GO:0005524">
    <property type="term" value="F:ATP binding"/>
    <property type="evidence" value="ECO:0007669"/>
    <property type="project" value="UniProtKB-KW"/>
</dbReference>
<dbReference type="InterPro" id="IPR050173">
    <property type="entry name" value="ABC_transporter_C-like"/>
</dbReference>
<keyword evidence="15" id="KW-1185">Reference proteome</keyword>
<dbReference type="STRING" id="5078.A0A135LMY4"/>
<sequence length="1187" mass="131675">MLSSHYCNGTEEGRIGFWSRSFFVWILPFLQTGYREALEVEDVPEVDTKLQGQCSGTTVNYIGGTSASEPKIYGNALTGAYVLVYMGLAVSKAVYWRQTYRLLTMMRSGLISMIYDQTIDLSAADLTDSAAITLMGTDVERIMANLKNIHEAWASVVELGIAIWLLEREIGVACFIPLLISLGSVLAMVPVSSRSGKAQKQWIERVQTRLAVTANTLANMKAVQMLGLRDVILPLVSHLREMEVKTSVTFRKLLIWQVALSNLPVVLAPFATFPIYAVISVVRHDGSILSAQAFTSLALSSLLTNPLLIFCQAMPALWQAVACFDRIEAYCAENTPSAATHEEQAQPFSTSEKFLISFQNANIAWSPEKEPVLRSLNVDIYQGITMIVGPVGCGKSTLIESILHQHMVKNGTRTASFSKAAYCPQTPWIWNDTIRNNIMGFLTFDQVWYNFTCEACGLQEGLDALAEGDMHLAGSDGISLSGGLKQRIALARAVYSRLDVVILDNVFSGLDSTNVALISNRPFGKDGYFKKPGISVILAMSTYQLLPHADKIVMMDEGKITASGSYSEVLSKEPKISSGVEHPTAEPPLAMVGKSNSHLTVVENKDSLNAFVEIANDEKTTLAGHQQNWSVYTYYFRSAGYGLLVSFLAFIIIEAFCTSFQTLWIQWWVEANEEQPNKQLGMYLASCWLLFIRALNNTSLNLHSDLLKAALRATITFYQSVDTGSTTNSQDLELIDMMLPIYAVNCVTSFIEVFISVIIICAMGRYLAVSIPFLGVVLFFIQSYYLRTSRQVRLLDIEAKAPLYTHFLETIQGISSIKAFDWGLQLREKSDILLNRSQRPVYMLYSIQQWLILVLDLVVGAIAVVLIAVITSLRDQFSAASIGVALNIILTLNQTLANALKMWTMTETSIGAVSRVKRFIEDTPSEERCVRSPDVPQLPHPWPCEGAVEFTDMTAGYGHSTTPILKSITMTIKPGEKIAICGPSGSGKTSLIMAILQMLDVQSGCINIDGVNLAEISRSTIRSRINVVPQEPFFMPGTLRFNLDPRQCAIDAELICAVEKVGLWDRVRAKGGLDMEFSAGDWSVGQRQLLALTRALVKKSALLILDEATSSVDWETEAIMQEIIEKEFSQQTIIAVVHRLRYVHWFDRVMLLKHGELVECDRAEELLQRDSDLRKLYLAFQEPSTSG</sequence>
<dbReference type="GO" id="GO:0140359">
    <property type="term" value="F:ABC-type transporter activity"/>
    <property type="evidence" value="ECO:0007669"/>
    <property type="project" value="InterPro"/>
</dbReference>
<evidence type="ECO:0000256" key="9">
    <source>
        <dbReference type="ARBA" id="ARBA00023136"/>
    </source>
</evidence>
<evidence type="ECO:0000256" key="7">
    <source>
        <dbReference type="ARBA" id="ARBA00022840"/>
    </source>
</evidence>
<dbReference type="PANTHER" id="PTHR24223">
    <property type="entry name" value="ATP-BINDING CASSETTE SUB-FAMILY C"/>
    <property type="match status" value="1"/>
</dbReference>
<dbReference type="InterPro" id="IPR036640">
    <property type="entry name" value="ABC1_TM_sf"/>
</dbReference>
<evidence type="ECO:0000256" key="8">
    <source>
        <dbReference type="ARBA" id="ARBA00022989"/>
    </source>
</evidence>
<keyword evidence="6" id="KW-0547">Nucleotide-binding</keyword>
<keyword evidence="10" id="KW-0325">Glycoprotein</keyword>
<dbReference type="SMART" id="SM00382">
    <property type="entry name" value="AAA"/>
    <property type="match status" value="2"/>
</dbReference>
<feature type="domain" description="ABC transmembrane type-1" evidence="13">
    <location>
        <begin position="689"/>
        <end position="908"/>
    </location>
</feature>
<dbReference type="InterPro" id="IPR044746">
    <property type="entry name" value="ABCC_6TM_D1"/>
</dbReference>
<dbReference type="InterPro" id="IPR011527">
    <property type="entry name" value="ABC1_TM_dom"/>
</dbReference>
<keyword evidence="4" id="KW-1003">Cell membrane</keyword>
<evidence type="ECO:0000313" key="14">
    <source>
        <dbReference type="EMBL" id="KXG50323.1"/>
    </source>
</evidence>
<accession>A0A135LMY4</accession>
<evidence type="ECO:0000256" key="6">
    <source>
        <dbReference type="ARBA" id="ARBA00022741"/>
    </source>
</evidence>
<feature type="transmembrane region" description="Helical" evidence="11">
    <location>
        <begin position="877"/>
        <end position="896"/>
    </location>
</feature>
<dbReference type="SUPFAM" id="SSF90123">
    <property type="entry name" value="ABC transporter transmembrane region"/>
    <property type="match status" value="2"/>
</dbReference>
<dbReference type="PROSITE" id="PS50929">
    <property type="entry name" value="ABC_TM1F"/>
    <property type="match status" value="2"/>
</dbReference>
<dbReference type="Gene3D" id="3.40.50.300">
    <property type="entry name" value="P-loop containing nucleotide triphosphate hydrolases"/>
    <property type="match status" value="2"/>
</dbReference>
<feature type="domain" description="ABC transporter" evidence="12">
    <location>
        <begin position="948"/>
        <end position="1179"/>
    </location>
</feature>
<evidence type="ECO:0000259" key="13">
    <source>
        <dbReference type="PROSITE" id="PS50929"/>
    </source>
</evidence>
<dbReference type="PROSITE" id="PS50893">
    <property type="entry name" value="ABC_TRANSPORTER_2"/>
    <property type="match status" value="2"/>
</dbReference>
<organism evidence="14 15">
    <name type="scientific">Penicillium patulum</name>
    <name type="common">Penicillium griseofulvum</name>
    <dbReference type="NCBI Taxonomy" id="5078"/>
    <lineage>
        <taxon>Eukaryota</taxon>
        <taxon>Fungi</taxon>
        <taxon>Dikarya</taxon>
        <taxon>Ascomycota</taxon>
        <taxon>Pezizomycotina</taxon>
        <taxon>Eurotiomycetes</taxon>
        <taxon>Eurotiomycetidae</taxon>
        <taxon>Eurotiales</taxon>
        <taxon>Aspergillaceae</taxon>
        <taxon>Penicillium</taxon>
    </lineage>
</organism>
<dbReference type="InterPro" id="IPR003439">
    <property type="entry name" value="ABC_transporter-like_ATP-bd"/>
</dbReference>
<evidence type="ECO:0000256" key="11">
    <source>
        <dbReference type="SAM" id="Phobius"/>
    </source>
</evidence>
<name>A0A135LMY4_PENPA</name>
<dbReference type="OMA" id="QWWVEAN"/>
<keyword evidence="9 11" id="KW-0472">Membrane</keyword>
<dbReference type="OrthoDB" id="6500128at2759"/>
<evidence type="ECO:0000256" key="5">
    <source>
        <dbReference type="ARBA" id="ARBA00022692"/>
    </source>
</evidence>
<dbReference type="EMBL" id="LHQR01000048">
    <property type="protein sequence ID" value="KXG50323.1"/>
    <property type="molecule type" value="Genomic_DNA"/>
</dbReference>
<dbReference type="GeneID" id="63709304"/>
<dbReference type="GO" id="GO:0016887">
    <property type="term" value="F:ATP hydrolysis activity"/>
    <property type="evidence" value="ECO:0007669"/>
    <property type="project" value="InterPro"/>
</dbReference>
<keyword evidence="7" id="KW-0067">ATP-binding</keyword>